<name>A0AAN8Z4R9_9MAGN</name>
<comment type="caution">
    <text evidence="5">The sequence shown here is derived from an EMBL/GenBank/DDBJ whole genome shotgun (WGS) entry which is preliminary data.</text>
</comment>
<dbReference type="GO" id="GO:0016705">
    <property type="term" value="F:oxidoreductase activity, acting on paired donors, with incorporation or reduction of molecular oxygen"/>
    <property type="evidence" value="ECO:0007669"/>
    <property type="project" value="InterPro"/>
</dbReference>
<comment type="similarity">
    <text evidence="1">Belongs to the cytochrome P450 family.</text>
</comment>
<dbReference type="InterPro" id="IPR036396">
    <property type="entry name" value="Cyt_P450_sf"/>
</dbReference>
<keyword evidence="3" id="KW-0408">Iron</keyword>
<feature type="non-terminal residue" evidence="5">
    <location>
        <position position="112"/>
    </location>
</feature>
<accession>A0AAN8Z4R9</accession>
<evidence type="ECO:0000256" key="2">
    <source>
        <dbReference type="ARBA" id="ARBA00022723"/>
    </source>
</evidence>
<dbReference type="PANTHER" id="PTHR47955">
    <property type="entry name" value="CYTOCHROME P450 FAMILY 71 PROTEIN"/>
    <property type="match status" value="1"/>
</dbReference>
<keyword evidence="2" id="KW-0479">Metal-binding</keyword>
<sequence length="112" mass="12958">MHFLGTKEVLLHPFSLLFFFLLFLVLKDFIPSLAWLNNINGLNSGVEKVFQELDHFLNEVIDDHMARLERKNADMRARKEDQTDFVDVLLEIQKDNTDGVSVGRESIKALIL</sequence>
<gene>
    <name evidence="5" type="ORF">RJ641_014291</name>
</gene>
<dbReference type="GO" id="GO:0020037">
    <property type="term" value="F:heme binding"/>
    <property type="evidence" value="ECO:0007669"/>
    <property type="project" value="InterPro"/>
</dbReference>
<dbReference type="Proteomes" id="UP001370490">
    <property type="component" value="Unassembled WGS sequence"/>
</dbReference>
<dbReference type="AlphaFoldDB" id="A0AAN8Z4R9"/>
<keyword evidence="4" id="KW-1133">Transmembrane helix</keyword>
<organism evidence="5 6">
    <name type="scientific">Dillenia turbinata</name>
    <dbReference type="NCBI Taxonomy" id="194707"/>
    <lineage>
        <taxon>Eukaryota</taxon>
        <taxon>Viridiplantae</taxon>
        <taxon>Streptophyta</taxon>
        <taxon>Embryophyta</taxon>
        <taxon>Tracheophyta</taxon>
        <taxon>Spermatophyta</taxon>
        <taxon>Magnoliopsida</taxon>
        <taxon>eudicotyledons</taxon>
        <taxon>Gunneridae</taxon>
        <taxon>Pentapetalae</taxon>
        <taxon>Dilleniales</taxon>
        <taxon>Dilleniaceae</taxon>
        <taxon>Dillenia</taxon>
    </lineage>
</organism>
<evidence type="ECO:0000256" key="4">
    <source>
        <dbReference type="SAM" id="Phobius"/>
    </source>
</evidence>
<dbReference type="Gene3D" id="1.10.630.10">
    <property type="entry name" value="Cytochrome P450"/>
    <property type="match status" value="1"/>
</dbReference>
<keyword evidence="4" id="KW-0472">Membrane</keyword>
<evidence type="ECO:0000313" key="5">
    <source>
        <dbReference type="EMBL" id="KAK6920613.1"/>
    </source>
</evidence>
<feature type="transmembrane region" description="Helical" evidence="4">
    <location>
        <begin position="12"/>
        <end position="30"/>
    </location>
</feature>
<protein>
    <submittedName>
        <fullName evidence="5">Uncharacterized protein</fullName>
    </submittedName>
</protein>
<evidence type="ECO:0000313" key="6">
    <source>
        <dbReference type="Proteomes" id="UP001370490"/>
    </source>
</evidence>
<dbReference type="EMBL" id="JBAMMX010000020">
    <property type="protein sequence ID" value="KAK6920613.1"/>
    <property type="molecule type" value="Genomic_DNA"/>
</dbReference>
<reference evidence="5 6" key="1">
    <citation type="submission" date="2023-12" db="EMBL/GenBank/DDBJ databases">
        <title>A high-quality genome assembly for Dillenia turbinata (Dilleniales).</title>
        <authorList>
            <person name="Chanderbali A."/>
        </authorList>
    </citation>
    <scope>NUCLEOTIDE SEQUENCE [LARGE SCALE GENOMIC DNA]</scope>
    <source>
        <strain evidence="5">LSX21</strain>
        <tissue evidence="5">Leaf</tissue>
    </source>
</reference>
<keyword evidence="4" id="KW-0812">Transmembrane</keyword>
<dbReference type="PANTHER" id="PTHR47955:SF15">
    <property type="entry name" value="CYTOCHROME P450 71A2-LIKE"/>
    <property type="match status" value="1"/>
</dbReference>
<proteinExistence type="inferred from homology"/>
<dbReference type="GO" id="GO:0004497">
    <property type="term" value="F:monooxygenase activity"/>
    <property type="evidence" value="ECO:0007669"/>
    <property type="project" value="InterPro"/>
</dbReference>
<dbReference type="GO" id="GO:0005506">
    <property type="term" value="F:iron ion binding"/>
    <property type="evidence" value="ECO:0007669"/>
    <property type="project" value="InterPro"/>
</dbReference>
<evidence type="ECO:0000256" key="1">
    <source>
        <dbReference type="ARBA" id="ARBA00010617"/>
    </source>
</evidence>
<evidence type="ECO:0000256" key="3">
    <source>
        <dbReference type="ARBA" id="ARBA00023004"/>
    </source>
</evidence>
<dbReference type="SUPFAM" id="SSF48264">
    <property type="entry name" value="Cytochrome P450"/>
    <property type="match status" value="1"/>
</dbReference>
<keyword evidence="6" id="KW-1185">Reference proteome</keyword>